<sequence>MALYNLQTSDPTGQKFKNDLIALVQKYAPQVDLTTINNALSNLQSQADATTTDMESLQSIMTNLSNQVTDFGITPENLTTVQALLSAIAGKLGKTENAVSSTSLLVQQATGDWNDYKKAGLYQAQGTMLNDYYAGNLVQVIVGDNGQVRQIQYGGNLAIRSFNGTTWSAWGAIPLTNVGVQGGLFAQYALSIQVGNTNSSTTLNLDTIGQSYYISSAVTNLTGSLPFPVGTAYWLEYTFVGSLKKQVVYPESATLKPVYRTLNGSTWTAWKSFS</sequence>
<dbReference type="AlphaFoldDB" id="A0A514ZA49"/>
<dbReference type="OrthoDB" id="43250at1300"/>
<keyword evidence="2" id="KW-1185">Reference proteome</keyword>
<organism evidence="1 2">
    <name type="scientific">Lactococcus protaetiae</name>
    <dbReference type="NCBI Taxonomy" id="2592653"/>
    <lineage>
        <taxon>Bacteria</taxon>
        <taxon>Bacillati</taxon>
        <taxon>Bacillota</taxon>
        <taxon>Bacilli</taxon>
        <taxon>Lactobacillales</taxon>
        <taxon>Streptococcaceae</taxon>
        <taxon>Lactococcus</taxon>
    </lineage>
</organism>
<reference evidence="1 2" key="1">
    <citation type="submission" date="2019-07" db="EMBL/GenBank/DDBJ databases">
        <title>Genome sequencing of KACC 19320.</title>
        <authorList>
            <person name="Heo J."/>
            <person name="Kim S.-J."/>
            <person name="Kim J.-S."/>
            <person name="Hong S.-B."/>
            <person name="Kwon S.-W."/>
        </authorList>
    </citation>
    <scope>NUCLEOTIDE SEQUENCE [LARGE SCALE GENOMIC DNA]</scope>
    <source>
        <strain evidence="1 2">KACC 19320</strain>
    </source>
</reference>
<proteinExistence type="predicted"/>
<accession>A0A514ZA49</accession>
<dbReference type="EMBL" id="CP041356">
    <property type="protein sequence ID" value="QDK71460.1"/>
    <property type="molecule type" value="Genomic_DNA"/>
</dbReference>
<dbReference type="CDD" id="cd19958">
    <property type="entry name" value="pyocin_knob"/>
    <property type="match status" value="2"/>
</dbReference>
<evidence type="ECO:0000313" key="1">
    <source>
        <dbReference type="EMBL" id="QDK71460.1"/>
    </source>
</evidence>
<dbReference type="KEGG" id="lack:FLP15_10185"/>
<evidence type="ECO:0000313" key="2">
    <source>
        <dbReference type="Proteomes" id="UP000315128"/>
    </source>
</evidence>
<name>A0A514ZA49_9LACT</name>
<dbReference type="RefSeq" id="WP_142767024.1">
    <property type="nucleotide sequence ID" value="NZ_CP041356.1"/>
</dbReference>
<protein>
    <submittedName>
        <fullName evidence="1">Uncharacterized protein</fullName>
    </submittedName>
</protein>
<gene>
    <name evidence="1" type="ORF">FLP15_10185</name>
</gene>
<dbReference type="Proteomes" id="UP000315128">
    <property type="component" value="Chromosome"/>
</dbReference>